<name>R2RG79_9ENTE</name>
<organism evidence="2 4">
    <name type="scientific">Enterococcus raffinosus ATCC 49464</name>
    <dbReference type="NCBI Taxonomy" id="1158602"/>
    <lineage>
        <taxon>Bacteria</taxon>
        <taxon>Bacillati</taxon>
        <taxon>Bacillota</taxon>
        <taxon>Bacilli</taxon>
        <taxon>Lactobacillales</taxon>
        <taxon>Enterococcaceae</taxon>
        <taxon>Enterococcus</taxon>
    </lineage>
</organism>
<reference evidence="3 5" key="2">
    <citation type="submission" date="2013-03" db="EMBL/GenBank/DDBJ databases">
        <title>The Genome Sequence of Enterococcus raffinosus ATCC_49464 (PacBio/Illumina hybrid assembly).</title>
        <authorList>
            <consortium name="The Broad Institute Genomics Platform"/>
            <consortium name="The Broad Institute Genome Sequencing Center for Infectious Disease"/>
            <person name="Earl A."/>
            <person name="Russ C."/>
            <person name="Gilmore M."/>
            <person name="Surin D."/>
            <person name="Walker B."/>
            <person name="Young S."/>
            <person name="Zeng Q."/>
            <person name="Gargeya S."/>
            <person name="Fitzgerald M."/>
            <person name="Haas B."/>
            <person name="Abouelleil A."/>
            <person name="Allen A.W."/>
            <person name="Alvarado L."/>
            <person name="Arachchi H.M."/>
            <person name="Berlin A.M."/>
            <person name="Chapman S.B."/>
            <person name="Gainer-Dewar J."/>
            <person name="Goldberg J."/>
            <person name="Griggs A."/>
            <person name="Gujja S."/>
            <person name="Hansen M."/>
            <person name="Howarth C."/>
            <person name="Imamovic A."/>
            <person name="Ireland A."/>
            <person name="Larimer J."/>
            <person name="McCowan C."/>
            <person name="Murphy C."/>
            <person name="Pearson M."/>
            <person name="Poon T.W."/>
            <person name="Priest M."/>
            <person name="Roberts A."/>
            <person name="Saif S."/>
            <person name="Shea T."/>
            <person name="Sisk P."/>
            <person name="Sykes S."/>
            <person name="Wortman J."/>
            <person name="Nusbaum C."/>
            <person name="Birren B."/>
        </authorList>
    </citation>
    <scope>NUCLEOTIDE SEQUENCE [LARGE SCALE GENOMIC DNA]</scope>
    <source>
        <strain evidence="3 5">ATCC 49464</strain>
    </source>
</reference>
<dbReference type="EMBL" id="ASWF01000001">
    <property type="protein sequence ID" value="EOT82153.1"/>
    <property type="molecule type" value="Genomic_DNA"/>
</dbReference>
<reference evidence="2 4" key="1">
    <citation type="submission" date="2013-02" db="EMBL/GenBank/DDBJ databases">
        <title>The Genome Sequence of Enterococcus raffinosus ATCC_49464.</title>
        <authorList>
            <consortium name="The Broad Institute Genome Sequencing Platform"/>
            <consortium name="The Broad Institute Genome Sequencing Center for Infectious Disease"/>
            <person name="Earl A.M."/>
            <person name="Gilmore M.S."/>
            <person name="Lebreton F."/>
            <person name="Walker B."/>
            <person name="Young S.K."/>
            <person name="Zeng Q."/>
            <person name="Gargeya S."/>
            <person name="Fitzgerald M."/>
            <person name="Haas B."/>
            <person name="Abouelleil A."/>
            <person name="Alvarado L."/>
            <person name="Arachchi H.M."/>
            <person name="Berlin A.M."/>
            <person name="Chapman S.B."/>
            <person name="Dewar J."/>
            <person name="Goldberg J."/>
            <person name="Griggs A."/>
            <person name="Gujja S."/>
            <person name="Hansen M."/>
            <person name="Howarth C."/>
            <person name="Imamovic A."/>
            <person name="Larimer J."/>
            <person name="McCowan C."/>
            <person name="Murphy C."/>
            <person name="Neiman D."/>
            <person name="Pearson M."/>
            <person name="Priest M."/>
            <person name="Roberts A."/>
            <person name="Saif S."/>
            <person name="Shea T."/>
            <person name="Sisk P."/>
            <person name="Sykes S."/>
            <person name="Wortman J."/>
            <person name="Nusbaum C."/>
            <person name="Birren B."/>
        </authorList>
    </citation>
    <scope>NUCLEOTIDE SEQUENCE [LARGE SCALE GENOMIC DNA]</scope>
    <source>
        <strain evidence="2 4">ATCC 49464</strain>
    </source>
</reference>
<dbReference type="Proteomes" id="UP000014158">
    <property type="component" value="Unassembled WGS sequence"/>
</dbReference>
<dbReference type="InterPro" id="IPR051541">
    <property type="entry name" value="PTS_SugarTrans_NitroReg"/>
</dbReference>
<sequence length="149" mass="16303">MEIFVNDAANNVKSYQEAIQLSGGKLVEAGMIDPQYIDACIDREADFPTGLLLANGEGIAMPHGNSDLVKKDSLSVVRAKNPIEFGRMEDKDQKVNCSLIFNLALASGQQHLSILRKLIGLFQDEAFVKTCQTASKEEVQSFIANQLAE</sequence>
<evidence type="ECO:0000313" key="2">
    <source>
        <dbReference type="EMBL" id="EOH74974.1"/>
    </source>
</evidence>
<dbReference type="PANTHER" id="PTHR47738">
    <property type="entry name" value="PTS SYSTEM FRUCTOSE-LIKE EIIA COMPONENT-RELATED"/>
    <property type="match status" value="1"/>
</dbReference>
<comment type="caution">
    <text evidence="2">The sequence shown here is derived from an EMBL/GenBank/DDBJ whole genome shotgun (WGS) entry which is preliminary data.</text>
</comment>
<dbReference type="Proteomes" id="UP000013877">
    <property type="component" value="Unassembled WGS sequence"/>
</dbReference>
<feature type="domain" description="PTS EIIA type-2" evidence="1">
    <location>
        <begin position="1"/>
        <end position="146"/>
    </location>
</feature>
<dbReference type="InterPro" id="IPR016152">
    <property type="entry name" value="PTrfase/Anion_transptr"/>
</dbReference>
<dbReference type="PROSITE" id="PS51094">
    <property type="entry name" value="PTS_EIIA_TYPE_2"/>
    <property type="match status" value="1"/>
</dbReference>
<dbReference type="SUPFAM" id="SSF55804">
    <property type="entry name" value="Phoshotransferase/anion transport protein"/>
    <property type="match status" value="1"/>
</dbReference>
<dbReference type="AlphaFoldDB" id="R2RG79"/>
<evidence type="ECO:0000313" key="5">
    <source>
        <dbReference type="Proteomes" id="UP000014158"/>
    </source>
</evidence>
<protein>
    <recommendedName>
        <fullName evidence="1">PTS EIIA type-2 domain-containing protein</fullName>
    </recommendedName>
</protein>
<dbReference type="OrthoDB" id="1640042at2"/>
<evidence type="ECO:0000259" key="1">
    <source>
        <dbReference type="PROSITE" id="PS51094"/>
    </source>
</evidence>
<dbReference type="InterPro" id="IPR002178">
    <property type="entry name" value="PTS_EIIA_type-2_dom"/>
</dbReference>
<dbReference type="Pfam" id="PF00359">
    <property type="entry name" value="PTS_EIIA_2"/>
    <property type="match status" value="1"/>
</dbReference>
<keyword evidence="5" id="KW-1185">Reference proteome</keyword>
<dbReference type="RefSeq" id="WP_010747001.1">
    <property type="nucleotide sequence ID" value="NZ_ASWF01000001.1"/>
</dbReference>
<dbReference type="HOGENOM" id="CLU_072531_6_0_9"/>
<dbReference type="Gene3D" id="3.40.930.10">
    <property type="entry name" value="Mannitol-specific EII, Chain A"/>
    <property type="match status" value="1"/>
</dbReference>
<dbReference type="PATRIC" id="fig|1158602.3.peg.3838"/>
<evidence type="ECO:0000313" key="3">
    <source>
        <dbReference type="EMBL" id="EOT82153.1"/>
    </source>
</evidence>
<accession>R2RG79</accession>
<dbReference type="CDD" id="cd00211">
    <property type="entry name" value="PTS_IIA_fru"/>
    <property type="match status" value="1"/>
</dbReference>
<evidence type="ECO:0000313" key="4">
    <source>
        <dbReference type="Proteomes" id="UP000013877"/>
    </source>
</evidence>
<proteinExistence type="predicted"/>
<dbReference type="eggNOG" id="COG1762">
    <property type="taxonomic scope" value="Bacteria"/>
</dbReference>
<dbReference type="EMBL" id="AJAL01000020">
    <property type="protein sequence ID" value="EOH74974.1"/>
    <property type="molecule type" value="Genomic_DNA"/>
</dbReference>
<gene>
    <name evidence="3" type="ORF">I590_00578</name>
    <name evidence="2" type="ORF">UAK_03838</name>
</gene>
<dbReference type="PANTHER" id="PTHR47738:SF3">
    <property type="entry name" value="PHOSPHOTRANSFERASE SYSTEM MANNITOL_FRUCTOSE-SPECIFIC IIA DOMAIN CONTAINING PROTEIN"/>
    <property type="match status" value="1"/>
</dbReference>